<dbReference type="Proteomes" id="UP001293718">
    <property type="component" value="Unassembled WGS sequence"/>
</dbReference>
<comment type="similarity">
    <text evidence="1">Belongs to the CpsD/CapB family.</text>
</comment>
<dbReference type="InterPro" id="IPR005702">
    <property type="entry name" value="Wzc-like_C"/>
</dbReference>
<dbReference type="InterPro" id="IPR025669">
    <property type="entry name" value="AAA_dom"/>
</dbReference>
<evidence type="ECO:0000256" key="6">
    <source>
        <dbReference type="ARBA" id="ARBA00022840"/>
    </source>
</evidence>
<sequence length="323" mass="35085">MNIIELASQRLQELSRTGVQVPAPHSDGCHAGGRMGTVPHVQVPDGTAPDLSNEKIQNQEFVGSNGRLQMDSVSHTIRSRPSGRHSETVTLNLDLLEEAGVLASTKVRSTIAEEFRHIKRPLLDNVRKGRSSHNGRPALIMVTSALPGEGKTFFALNLAVSMAIEIDTSVLLVDGDVVRCNLMRSLGLQARKGLLDVLTNPSLDVADVMLKTNIPRLSLLPAGTSNTRSTEILASEAMSNFLDELANRYRDRVVIFDSTPLLLTSEAKVLAAKMGQVLVVVEESRTSYSDLQKAFAAVESCPTVMSVLNKDRSTTSNYASYYV</sequence>
<dbReference type="Gene3D" id="3.40.50.300">
    <property type="entry name" value="P-loop containing nucleotide triphosphate hydrolases"/>
    <property type="match status" value="1"/>
</dbReference>
<dbReference type="PANTHER" id="PTHR32309:SF13">
    <property type="entry name" value="FERRIC ENTEROBACTIN TRANSPORT PROTEIN FEPE"/>
    <property type="match status" value="1"/>
</dbReference>
<feature type="domain" description="AAA" evidence="9">
    <location>
        <begin position="143"/>
        <end position="296"/>
    </location>
</feature>
<evidence type="ECO:0000313" key="11">
    <source>
        <dbReference type="Proteomes" id="UP001293718"/>
    </source>
</evidence>
<accession>A0ABU5IAJ6</accession>
<dbReference type="Pfam" id="PF13614">
    <property type="entry name" value="AAA_31"/>
    <property type="match status" value="1"/>
</dbReference>
<keyword evidence="5" id="KW-0418">Kinase</keyword>
<reference evidence="10 11" key="1">
    <citation type="submission" date="2023-11" db="EMBL/GenBank/DDBJ databases">
        <title>Draft genome of Azohydromonas lata strain H1 (DSM1123), a polyhydroxyalkanoate producer.</title>
        <authorList>
            <person name="Traversa D."/>
            <person name="D'Addabbo P."/>
            <person name="Pazzani C."/>
            <person name="Manzari C."/>
            <person name="Chiara M."/>
            <person name="Scrascia M."/>
        </authorList>
    </citation>
    <scope>NUCLEOTIDE SEQUENCE [LARGE SCALE GENOMIC DNA]</scope>
    <source>
        <strain evidence="10 11">H1</strain>
    </source>
</reference>
<proteinExistence type="inferred from homology"/>
<dbReference type="NCBIfam" id="TIGR03018">
    <property type="entry name" value="pepcterm_TyrKin"/>
    <property type="match status" value="1"/>
</dbReference>
<protein>
    <recommendedName>
        <fullName evidence="2">non-specific protein-tyrosine kinase</fullName>
        <ecNumber evidence="2">2.7.10.2</ecNumber>
    </recommendedName>
</protein>
<keyword evidence="6" id="KW-0067">ATP-binding</keyword>
<evidence type="ECO:0000256" key="3">
    <source>
        <dbReference type="ARBA" id="ARBA00022679"/>
    </source>
</evidence>
<evidence type="ECO:0000256" key="7">
    <source>
        <dbReference type="ARBA" id="ARBA00023137"/>
    </source>
</evidence>
<keyword evidence="11" id="KW-1185">Reference proteome</keyword>
<organism evidence="10 11">
    <name type="scientific">Azohydromonas lata</name>
    <dbReference type="NCBI Taxonomy" id="45677"/>
    <lineage>
        <taxon>Bacteria</taxon>
        <taxon>Pseudomonadati</taxon>
        <taxon>Pseudomonadota</taxon>
        <taxon>Betaproteobacteria</taxon>
        <taxon>Burkholderiales</taxon>
        <taxon>Sphaerotilaceae</taxon>
        <taxon>Azohydromonas</taxon>
    </lineage>
</organism>
<comment type="catalytic activity">
    <reaction evidence="8">
        <text>L-tyrosyl-[protein] + ATP = O-phospho-L-tyrosyl-[protein] + ADP + H(+)</text>
        <dbReference type="Rhea" id="RHEA:10596"/>
        <dbReference type="Rhea" id="RHEA-COMP:10136"/>
        <dbReference type="Rhea" id="RHEA-COMP:20101"/>
        <dbReference type="ChEBI" id="CHEBI:15378"/>
        <dbReference type="ChEBI" id="CHEBI:30616"/>
        <dbReference type="ChEBI" id="CHEBI:46858"/>
        <dbReference type="ChEBI" id="CHEBI:61978"/>
        <dbReference type="ChEBI" id="CHEBI:456216"/>
        <dbReference type="EC" id="2.7.10.2"/>
    </reaction>
</comment>
<dbReference type="CDD" id="cd05387">
    <property type="entry name" value="BY-kinase"/>
    <property type="match status" value="1"/>
</dbReference>
<dbReference type="PANTHER" id="PTHR32309">
    <property type="entry name" value="TYROSINE-PROTEIN KINASE"/>
    <property type="match status" value="1"/>
</dbReference>
<evidence type="ECO:0000256" key="2">
    <source>
        <dbReference type="ARBA" id="ARBA00011903"/>
    </source>
</evidence>
<keyword evidence="4" id="KW-0547">Nucleotide-binding</keyword>
<evidence type="ECO:0000313" key="10">
    <source>
        <dbReference type="EMBL" id="MDZ5455993.1"/>
    </source>
</evidence>
<evidence type="ECO:0000259" key="9">
    <source>
        <dbReference type="Pfam" id="PF13614"/>
    </source>
</evidence>
<keyword evidence="3" id="KW-0808">Transferase</keyword>
<evidence type="ECO:0000256" key="4">
    <source>
        <dbReference type="ARBA" id="ARBA00022741"/>
    </source>
</evidence>
<dbReference type="InterPro" id="IPR027417">
    <property type="entry name" value="P-loop_NTPase"/>
</dbReference>
<dbReference type="RefSeq" id="WP_322464675.1">
    <property type="nucleotide sequence ID" value="NZ_JAXOJX010000005.1"/>
</dbReference>
<dbReference type="InterPro" id="IPR050445">
    <property type="entry name" value="Bact_polysacc_biosynth/exp"/>
</dbReference>
<gene>
    <name evidence="10" type="ORF">SM757_05355</name>
</gene>
<evidence type="ECO:0000256" key="8">
    <source>
        <dbReference type="ARBA" id="ARBA00051245"/>
    </source>
</evidence>
<name>A0ABU5IAJ6_9BURK</name>
<keyword evidence="7" id="KW-0829">Tyrosine-protein kinase</keyword>
<comment type="caution">
    <text evidence="10">The sequence shown here is derived from an EMBL/GenBank/DDBJ whole genome shotgun (WGS) entry which is preliminary data.</text>
</comment>
<evidence type="ECO:0000256" key="5">
    <source>
        <dbReference type="ARBA" id="ARBA00022777"/>
    </source>
</evidence>
<dbReference type="EMBL" id="JAXOJX010000005">
    <property type="protein sequence ID" value="MDZ5455993.1"/>
    <property type="molecule type" value="Genomic_DNA"/>
</dbReference>
<dbReference type="EC" id="2.7.10.2" evidence="2"/>
<evidence type="ECO:0000256" key="1">
    <source>
        <dbReference type="ARBA" id="ARBA00007316"/>
    </source>
</evidence>
<dbReference type="SUPFAM" id="SSF52540">
    <property type="entry name" value="P-loop containing nucleoside triphosphate hydrolases"/>
    <property type="match status" value="1"/>
</dbReference>